<dbReference type="eggNOG" id="ENOG5033FZK">
    <property type="taxonomic scope" value="Bacteria"/>
</dbReference>
<protein>
    <recommendedName>
        <fullName evidence="4">Lipid A phosphoethanolamine transferase</fullName>
    </recommendedName>
</protein>
<gene>
    <name evidence="2" type="ORF">SAMN05444143_103181</name>
</gene>
<dbReference type="EMBL" id="FOUT01000003">
    <property type="protein sequence ID" value="SFM88572.1"/>
    <property type="molecule type" value="Genomic_DNA"/>
</dbReference>
<keyword evidence="3" id="KW-1185">Reference proteome</keyword>
<evidence type="ECO:0000313" key="2">
    <source>
        <dbReference type="EMBL" id="SFM88572.1"/>
    </source>
</evidence>
<feature type="signal peptide" evidence="1">
    <location>
        <begin position="1"/>
        <end position="20"/>
    </location>
</feature>
<accession>A0A1I4UHU6</accession>
<feature type="chain" id="PRO_5010235137" description="Lipid A phosphoethanolamine transferase" evidence="1">
    <location>
        <begin position="21"/>
        <end position="252"/>
    </location>
</feature>
<evidence type="ECO:0000256" key="1">
    <source>
        <dbReference type="SAM" id="SignalP"/>
    </source>
</evidence>
<evidence type="ECO:0008006" key="4">
    <source>
        <dbReference type="Google" id="ProtNLM"/>
    </source>
</evidence>
<dbReference type="Proteomes" id="UP000182961">
    <property type="component" value="Unassembled WGS sequence"/>
</dbReference>
<proteinExistence type="predicted"/>
<keyword evidence="1" id="KW-0732">Signal</keyword>
<name>A0A1I4UHU6_9FLAO</name>
<dbReference type="AlphaFoldDB" id="A0A1I4UHU6"/>
<evidence type="ECO:0000313" key="3">
    <source>
        <dbReference type="Proteomes" id="UP000182961"/>
    </source>
</evidence>
<sequence>MQKLILLFLALFFYTSSVNAQDKKKIREEQNPFSEARFNYFKETIILFNEYLDTKNGSFNTTTFRLLKPIGNRAWTIRFDTPLVSTNSSTKNKTGLGDLSIATSFIPFLTKTSGIATRVRLIANTATDRNFGLGKWVVVPAIFYGTFIDSAKNIVFITDLEYQYSIAGDTNRDDVRITVLENSLIYSFSKNWMSANISFRYNEVLNGFQNSTFIEFGRKITPDSFFYIHPSLAFGNKKAYNYGFEVGMLIRY</sequence>
<reference evidence="3" key="1">
    <citation type="submission" date="2016-10" db="EMBL/GenBank/DDBJ databases">
        <authorList>
            <person name="Varghese N."/>
            <person name="Submissions S."/>
        </authorList>
    </citation>
    <scope>NUCLEOTIDE SEQUENCE [LARGE SCALE GENOMIC DNA]</scope>
    <source>
        <strain evidence="3">DSM 4002</strain>
    </source>
</reference>
<organism evidence="2 3">
    <name type="scientific">Flavobacterium succinicans</name>
    <dbReference type="NCBI Taxonomy" id="29536"/>
    <lineage>
        <taxon>Bacteria</taxon>
        <taxon>Pseudomonadati</taxon>
        <taxon>Bacteroidota</taxon>
        <taxon>Flavobacteriia</taxon>
        <taxon>Flavobacteriales</taxon>
        <taxon>Flavobacteriaceae</taxon>
        <taxon>Flavobacterium</taxon>
    </lineage>
</organism>